<gene>
    <name evidence="1" type="ORF">C7444_101271</name>
</gene>
<dbReference type="AlphaFoldDB" id="A0A318H6S6"/>
<comment type="caution">
    <text evidence="1">The sequence shown here is derived from an EMBL/GenBank/DDBJ whole genome shotgun (WGS) entry which is preliminary data.</text>
</comment>
<accession>A0A318H6S6</accession>
<dbReference type="Proteomes" id="UP000247811">
    <property type="component" value="Unassembled WGS sequence"/>
</dbReference>
<dbReference type="OrthoDB" id="6057289at2"/>
<protein>
    <submittedName>
        <fullName evidence="1">Uncharacterized protein</fullName>
    </submittedName>
</protein>
<proteinExistence type="predicted"/>
<evidence type="ECO:0000313" key="2">
    <source>
        <dbReference type="Proteomes" id="UP000247811"/>
    </source>
</evidence>
<keyword evidence="2" id="KW-1185">Reference proteome</keyword>
<sequence length="284" mass="32732">MSTSQIVQFDAAANRIFVFDAVCTEPAAQALAERRKLGAFGLLARWNPLHRPKEDTVELVRQELRLEPFWHLSAQRSVDYHRQVHYPVPVHNPDAREVSLLDTRREVTRHGDRGRLDLSVVEHCQRRLTFETFVDGLQREIRPTLLEHYLARYPHTEVDTLDRPELVRLLVPQAAARQRASDQLNAEAIDADEIELDILTFERLHLFVRPVYAFEFLWSTTERTGVIEVDGLTGEAHENGHWFRDKMNQVLTRDMLVDLGAELSGTLRPERAAPPLTLVDRLSP</sequence>
<dbReference type="EMBL" id="QJJS01000001">
    <property type="protein sequence ID" value="PXW99441.1"/>
    <property type="molecule type" value="Genomic_DNA"/>
</dbReference>
<name>A0A318H6S6_9BURK</name>
<evidence type="ECO:0000313" key="1">
    <source>
        <dbReference type="EMBL" id="PXW99441.1"/>
    </source>
</evidence>
<reference evidence="1 2" key="1">
    <citation type="submission" date="2018-05" db="EMBL/GenBank/DDBJ databases">
        <title>Genomic Encyclopedia of Type Strains, Phase IV (KMG-IV): sequencing the most valuable type-strain genomes for metagenomic binning, comparative biology and taxonomic classification.</title>
        <authorList>
            <person name="Goeker M."/>
        </authorList>
    </citation>
    <scope>NUCLEOTIDE SEQUENCE [LARGE SCALE GENOMIC DNA]</scope>
    <source>
        <strain evidence="1 2">DSM 566</strain>
    </source>
</reference>
<dbReference type="RefSeq" id="WP_110399010.1">
    <property type="nucleotide sequence ID" value="NZ_QJJS01000001.1"/>
</dbReference>
<organism evidence="1 2">
    <name type="scientific">Sphaerotilus hippei</name>
    <dbReference type="NCBI Taxonomy" id="744406"/>
    <lineage>
        <taxon>Bacteria</taxon>
        <taxon>Pseudomonadati</taxon>
        <taxon>Pseudomonadota</taxon>
        <taxon>Betaproteobacteria</taxon>
        <taxon>Burkholderiales</taxon>
        <taxon>Sphaerotilaceae</taxon>
        <taxon>Sphaerotilus</taxon>
    </lineage>
</organism>